<dbReference type="GO" id="GO:0048038">
    <property type="term" value="F:quinone binding"/>
    <property type="evidence" value="ECO:0007669"/>
    <property type="project" value="UniProtKB-UniRule"/>
</dbReference>
<accession>A0A2N4TN32</accession>
<dbReference type="Pfam" id="PF10588">
    <property type="entry name" value="NADH-G_4Fe-4S_3"/>
    <property type="match status" value="1"/>
</dbReference>
<dbReference type="EMBL" id="PKQE01000004">
    <property type="protein sequence ID" value="PLC41069.1"/>
    <property type="molecule type" value="Genomic_DNA"/>
</dbReference>
<dbReference type="Proteomes" id="UP000234456">
    <property type="component" value="Unassembled WGS sequence"/>
</dbReference>
<organism evidence="16 17">
    <name type="scientific">Ralstonia pickettii</name>
    <name type="common">Burkholderia pickettii</name>
    <dbReference type="NCBI Taxonomy" id="329"/>
    <lineage>
        <taxon>Bacteria</taxon>
        <taxon>Pseudomonadati</taxon>
        <taxon>Pseudomonadota</taxon>
        <taxon>Betaproteobacteria</taxon>
        <taxon>Burkholderiales</taxon>
        <taxon>Burkholderiaceae</taxon>
        <taxon>Ralstonia</taxon>
    </lineage>
</organism>
<evidence type="ECO:0000256" key="5">
    <source>
        <dbReference type="ARBA" id="ARBA00022719"/>
    </source>
</evidence>
<sequence>MVEIEIDGKKVEVAEGSLVMEAARQTGTYIPHFCYHRKLSVAANCRMCLVEVEKAPKALPACATPVTAGMKVFTNSEKAVKAQKSVMEFLLINHPLDCPICDQGGECQLQDLAVGYGKSESRYQEEKRVVFHKNVGPLISMEEMTRCIHCTRCVRFGQEIAGVMELGMLNRGEHSEITTFVGQTVDSELSGNMIDLCPVGALTSKPFRYSARTWELARRKSVSPHDGLGANVIVQTKNQRVMRVLPLDNEAINECWLSDKDRFAYEGVNSDDRLTQPMLKQGGQWKAVDWTTALEYVANGLNEIKRDHGAEQIGALASPHSTLEELFLLQKLVRGIGSDNVDFRLRQADFSAKPTGAPWLGMPIADVSLLQRTLVVGSFLRKDHPLLAARLRQAGKKGAQLSVIGAGGEDLLMPATQLLGAPSQWLSLLSQVAVAVAAANNVARPGGTDSIEAGDVAKRIAASLASGERKAVFLGNAAVAHPQFSQLHALAQWVAQQTGATLGFLTEAANTVGGYIAGALPQGNGLDAAAMLAQPRRAYVLLGAEPEFDTANPVQARAALDQADTVIVLAPFASRAALEYADVLLPTAPFTETSGTFINCEGLPQSFNGVVRGLGDSRPAWKVLRVLGNLLNVSGFEYDSSEVVRDEVLAKPVSERLSNATTAQTAAPAAAAAGIERLADVPIYHADPIVRRAGSLQLTAAARAAVRAGVPADLYAQLGLVNGDAVRVTQGQTSVVLPAVLDKSLASGVIRVPAATEASAQLGAMFGAVSVEKVESSALAATV</sequence>
<dbReference type="SUPFAM" id="SSF53706">
    <property type="entry name" value="Formate dehydrogenase/DMSO reductase, domains 1-3"/>
    <property type="match status" value="1"/>
</dbReference>
<dbReference type="PROSITE" id="PS00642">
    <property type="entry name" value="COMPLEX1_75K_2"/>
    <property type="match status" value="1"/>
</dbReference>
<keyword evidence="6 12" id="KW-0479">Metal-binding</keyword>
<keyword evidence="10 12" id="KW-0520">NAD</keyword>
<comment type="cofactor">
    <cofactor evidence="1 12">
        <name>[4Fe-4S] cluster</name>
        <dbReference type="ChEBI" id="CHEBI:49883"/>
    </cofactor>
</comment>
<dbReference type="InterPro" id="IPR001041">
    <property type="entry name" value="2Fe-2S_ferredoxin-type"/>
</dbReference>
<dbReference type="Gene3D" id="3.30.70.20">
    <property type="match status" value="1"/>
</dbReference>
<keyword evidence="9 12" id="KW-0411">Iron-sulfur</keyword>
<evidence type="ECO:0000313" key="17">
    <source>
        <dbReference type="Proteomes" id="UP000234456"/>
    </source>
</evidence>
<dbReference type="InterPro" id="IPR054351">
    <property type="entry name" value="NADH_UbQ_OxRdtase_ferredoxin"/>
</dbReference>
<feature type="domain" description="2Fe-2S ferredoxin-type" evidence="13">
    <location>
        <begin position="1"/>
        <end position="78"/>
    </location>
</feature>
<dbReference type="PROSITE" id="PS00641">
    <property type="entry name" value="COMPLEX1_75K_1"/>
    <property type="match status" value="1"/>
</dbReference>
<evidence type="ECO:0000256" key="1">
    <source>
        <dbReference type="ARBA" id="ARBA00001966"/>
    </source>
</evidence>
<dbReference type="GO" id="GO:0046872">
    <property type="term" value="F:metal ion binding"/>
    <property type="evidence" value="ECO:0007669"/>
    <property type="project" value="UniProtKB-UniRule"/>
</dbReference>
<keyword evidence="8 12" id="KW-0408">Iron</keyword>
<dbReference type="FunFam" id="3.10.20.740:FF:000001">
    <property type="entry name" value="NADH-quinone oxidoreductase subunit G"/>
    <property type="match status" value="1"/>
</dbReference>
<dbReference type="PROSITE" id="PS00643">
    <property type="entry name" value="COMPLEX1_75K_3"/>
    <property type="match status" value="1"/>
</dbReference>
<keyword evidence="3 12" id="KW-0004">4Fe-4S</keyword>
<dbReference type="PROSITE" id="PS51839">
    <property type="entry name" value="4FE4S_HC3"/>
    <property type="match status" value="1"/>
</dbReference>
<dbReference type="PROSITE" id="PS51669">
    <property type="entry name" value="4FE4S_MOW_BIS_MGD"/>
    <property type="match status" value="1"/>
</dbReference>
<dbReference type="Gene3D" id="3.10.20.740">
    <property type="match status" value="1"/>
</dbReference>
<evidence type="ECO:0000256" key="7">
    <source>
        <dbReference type="ARBA" id="ARBA00022967"/>
    </source>
</evidence>
<dbReference type="PANTHER" id="PTHR43105:SF13">
    <property type="entry name" value="NADH-UBIQUINONE OXIDOREDUCTASE 75 KDA SUBUNIT, MITOCHONDRIAL"/>
    <property type="match status" value="1"/>
</dbReference>
<dbReference type="GO" id="GO:0008137">
    <property type="term" value="F:NADH dehydrogenase (ubiquinone) activity"/>
    <property type="evidence" value="ECO:0007669"/>
    <property type="project" value="UniProtKB-UniRule"/>
</dbReference>
<reference evidence="16 17" key="1">
    <citation type="submission" date="2017-12" db="EMBL/GenBank/DDBJ databases">
        <title>Draft genome sequence of Ralstonia pickettii 52.</title>
        <authorList>
            <person name="Zheng B."/>
        </authorList>
    </citation>
    <scope>NUCLEOTIDE SEQUENCE [LARGE SCALE GENOMIC DNA]</scope>
    <source>
        <strain evidence="16 17">52</strain>
    </source>
</reference>
<keyword evidence="7 12" id="KW-1278">Translocase</keyword>
<feature type="domain" description="4Fe-4S His(Cys)3-ligated-type" evidence="15">
    <location>
        <begin position="78"/>
        <end position="117"/>
    </location>
</feature>
<dbReference type="PANTHER" id="PTHR43105">
    <property type="entry name" value="RESPIRATORY NITRATE REDUCTASE"/>
    <property type="match status" value="1"/>
</dbReference>
<proteinExistence type="inferred from homology"/>
<evidence type="ECO:0000259" key="15">
    <source>
        <dbReference type="PROSITE" id="PS51839"/>
    </source>
</evidence>
<dbReference type="GO" id="GO:0051537">
    <property type="term" value="F:2 iron, 2 sulfur cluster binding"/>
    <property type="evidence" value="ECO:0007669"/>
    <property type="project" value="UniProtKB-UniRule"/>
</dbReference>
<dbReference type="GO" id="GO:0016020">
    <property type="term" value="C:membrane"/>
    <property type="evidence" value="ECO:0007669"/>
    <property type="project" value="InterPro"/>
</dbReference>
<dbReference type="SUPFAM" id="SSF54292">
    <property type="entry name" value="2Fe-2S ferredoxin-like"/>
    <property type="match status" value="1"/>
</dbReference>
<dbReference type="Pfam" id="PF13510">
    <property type="entry name" value="Fer2_4"/>
    <property type="match status" value="1"/>
</dbReference>
<dbReference type="Pfam" id="PF22151">
    <property type="entry name" value="Fer4_NDSU1"/>
    <property type="match status" value="1"/>
</dbReference>
<dbReference type="FunFam" id="3.30.70.20:FF:000002">
    <property type="entry name" value="NADH-ubiquinone oxidoreductase 75 kDa subunit"/>
    <property type="match status" value="1"/>
</dbReference>
<dbReference type="GO" id="GO:0016651">
    <property type="term" value="F:oxidoreductase activity, acting on NAD(P)H"/>
    <property type="evidence" value="ECO:0007669"/>
    <property type="project" value="InterPro"/>
</dbReference>
<evidence type="ECO:0000256" key="11">
    <source>
        <dbReference type="ARBA" id="ARBA00047712"/>
    </source>
</evidence>
<dbReference type="Gene3D" id="3.40.50.740">
    <property type="match status" value="2"/>
</dbReference>
<evidence type="ECO:0000256" key="12">
    <source>
        <dbReference type="RuleBase" id="RU003525"/>
    </source>
</evidence>
<comment type="catalytic activity">
    <reaction evidence="11 12">
        <text>a quinone + NADH + 5 H(+)(in) = a quinol + NAD(+) + 4 H(+)(out)</text>
        <dbReference type="Rhea" id="RHEA:57888"/>
        <dbReference type="ChEBI" id="CHEBI:15378"/>
        <dbReference type="ChEBI" id="CHEBI:24646"/>
        <dbReference type="ChEBI" id="CHEBI:57540"/>
        <dbReference type="ChEBI" id="CHEBI:57945"/>
        <dbReference type="ChEBI" id="CHEBI:132124"/>
    </reaction>
</comment>
<dbReference type="InterPro" id="IPR006963">
    <property type="entry name" value="Mopterin_OxRdtase_4Fe-4S_dom"/>
</dbReference>
<comment type="cofactor">
    <cofactor evidence="12">
        <name>[2Fe-2S] cluster</name>
        <dbReference type="ChEBI" id="CHEBI:190135"/>
    </cofactor>
    <text evidence="12">Binds 1 [2Fe-2S] cluster per subunit.</text>
</comment>
<feature type="domain" description="4Fe-4S Mo/W bis-MGD-type" evidence="14">
    <location>
        <begin position="216"/>
        <end position="272"/>
    </location>
</feature>
<dbReference type="SMART" id="SM00929">
    <property type="entry name" value="NADH-G_4Fe-4S_3"/>
    <property type="match status" value="1"/>
</dbReference>
<dbReference type="OrthoDB" id="7376058at2"/>
<dbReference type="GO" id="GO:0042773">
    <property type="term" value="P:ATP synthesis coupled electron transport"/>
    <property type="evidence" value="ECO:0007669"/>
    <property type="project" value="InterPro"/>
</dbReference>
<dbReference type="InterPro" id="IPR036010">
    <property type="entry name" value="2Fe-2S_ferredoxin-like_sf"/>
</dbReference>
<evidence type="ECO:0000256" key="4">
    <source>
        <dbReference type="ARBA" id="ARBA00022714"/>
    </source>
</evidence>
<dbReference type="InterPro" id="IPR019574">
    <property type="entry name" value="NADH_UbQ_OxRdtase_Gsu_4Fe4S-bd"/>
</dbReference>
<evidence type="ECO:0000256" key="10">
    <source>
        <dbReference type="ARBA" id="ARBA00023027"/>
    </source>
</evidence>
<evidence type="ECO:0000256" key="2">
    <source>
        <dbReference type="ARBA" id="ARBA00005404"/>
    </source>
</evidence>
<dbReference type="CDD" id="cd02772">
    <property type="entry name" value="MopB_NDH-1_NuoG2"/>
    <property type="match status" value="1"/>
</dbReference>
<evidence type="ECO:0000256" key="3">
    <source>
        <dbReference type="ARBA" id="ARBA00022485"/>
    </source>
</evidence>
<dbReference type="Pfam" id="PF22117">
    <property type="entry name" value="Fer4_Nqo3"/>
    <property type="match status" value="1"/>
</dbReference>
<dbReference type="EC" id="7.1.1.-" evidence="12"/>
<evidence type="ECO:0000259" key="14">
    <source>
        <dbReference type="PROSITE" id="PS51669"/>
    </source>
</evidence>
<dbReference type="FunFam" id="3.30.200.210:FF:000002">
    <property type="entry name" value="NADH-ubiquinone oxidoreductase 75 kDa subunit"/>
    <property type="match status" value="1"/>
</dbReference>
<dbReference type="PROSITE" id="PS51085">
    <property type="entry name" value="2FE2S_FER_2"/>
    <property type="match status" value="1"/>
</dbReference>
<evidence type="ECO:0000259" key="13">
    <source>
        <dbReference type="PROSITE" id="PS51085"/>
    </source>
</evidence>
<dbReference type="CDD" id="cd00207">
    <property type="entry name" value="fer2"/>
    <property type="match status" value="1"/>
</dbReference>
<dbReference type="SUPFAM" id="SSF50692">
    <property type="entry name" value="ADC-like"/>
    <property type="match status" value="1"/>
</dbReference>
<name>A0A2N4TN32_RALPI</name>
<gene>
    <name evidence="16" type="ORF">C0Q88_15760</name>
</gene>
<dbReference type="InterPro" id="IPR010228">
    <property type="entry name" value="NADH_UbQ_OxRdtase_Gsu"/>
</dbReference>
<dbReference type="InterPro" id="IPR006656">
    <property type="entry name" value="Mopterin_OxRdtase"/>
</dbReference>
<evidence type="ECO:0000313" key="16">
    <source>
        <dbReference type="EMBL" id="PLC41069.1"/>
    </source>
</evidence>
<dbReference type="GO" id="GO:0051539">
    <property type="term" value="F:4 iron, 4 sulfur cluster binding"/>
    <property type="evidence" value="ECO:0007669"/>
    <property type="project" value="UniProtKB-KW"/>
</dbReference>
<comment type="similarity">
    <text evidence="2 12">Belongs to the complex I 75 kDa subunit family.</text>
</comment>
<protein>
    <recommendedName>
        <fullName evidence="12">NADH-quinone oxidoreductase</fullName>
        <ecNumber evidence="12">7.1.1.-</ecNumber>
    </recommendedName>
</protein>
<dbReference type="SUPFAM" id="SSF54862">
    <property type="entry name" value="4Fe-4S ferredoxins"/>
    <property type="match status" value="1"/>
</dbReference>
<dbReference type="InterPro" id="IPR050123">
    <property type="entry name" value="Prok_molybdopt-oxidoreductase"/>
</dbReference>
<dbReference type="InterPro" id="IPR009010">
    <property type="entry name" value="Asp_de-COase-like_dom_sf"/>
</dbReference>
<dbReference type="RefSeq" id="WP_102066408.1">
    <property type="nucleotide sequence ID" value="NZ_PKQE01000004.1"/>
</dbReference>
<keyword evidence="4 12" id="KW-0001">2Fe-2S</keyword>
<dbReference type="Pfam" id="PF00384">
    <property type="entry name" value="Molybdopterin"/>
    <property type="match status" value="1"/>
</dbReference>
<comment type="function">
    <text evidence="12">NDH-1 shuttles electrons from NADH, via FMN and iron-sulfur (Fe-S) centers, to quinones in the respiratory chain. Couples the redox reaction to proton translocation (for every two electrons transferred, four hydrogen ions are translocated across the cytoplasmic membrane), and thus conserves the redox energy in a proton gradient.</text>
</comment>
<evidence type="ECO:0000256" key="9">
    <source>
        <dbReference type="ARBA" id="ARBA00023014"/>
    </source>
</evidence>
<dbReference type="NCBIfam" id="TIGR01973">
    <property type="entry name" value="NuoG"/>
    <property type="match status" value="1"/>
</dbReference>
<keyword evidence="16" id="KW-0560">Oxidoreductase</keyword>
<evidence type="ECO:0000256" key="6">
    <source>
        <dbReference type="ARBA" id="ARBA00022723"/>
    </source>
</evidence>
<dbReference type="AlphaFoldDB" id="A0A2N4TN32"/>
<dbReference type="InterPro" id="IPR000283">
    <property type="entry name" value="NADH_UbQ_OxRdtase_75kDa_su_CS"/>
</dbReference>
<keyword evidence="5 12" id="KW-0874">Quinone</keyword>
<dbReference type="Gene3D" id="3.40.228.10">
    <property type="entry name" value="Dimethylsulfoxide Reductase, domain 2"/>
    <property type="match status" value="1"/>
</dbReference>
<evidence type="ECO:0000256" key="8">
    <source>
        <dbReference type="ARBA" id="ARBA00023004"/>
    </source>
</evidence>
<comment type="caution">
    <text evidence="16">The sequence shown here is derived from an EMBL/GenBank/DDBJ whole genome shotgun (WGS) entry which is preliminary data.</text>
</comment>